<dbReference type="InterPro" id="IPR053749">
    <property type="entry name" value="TA_system-associated_sf"/>
</dbReference>
<sequence length="200" mass="21803">MNKKWMIGSLALSLGLLSAGSGALAASPPLSNTGVKSVAAVAPGKEGPALVNNLTVNSVVPLVAHAKALYTYTHRGGSAYMPELFQYNAMEYRFLSSDLGTKQKLLSYIKRAYTHKAAAYYVQNQFLEYKGRMAQVNADMGNLLQYEKAKARMISKDTASAVFELSVPYPEGQGPNETVIVNLKKVNGYWRIDTSPDILF</sequence>
<proteinExistence type="predicted"/>
<accession>A0ABX3HMY1</accession>
<keyword evidence="3" id="KW-1185">Reference proteome</keyword>
<dbReference type="RefSeq" id="WP_076109612.1">
    <property type="nucleotide sequence ID" value="NZ_MPTB01000005.1"/>
</dbReference>
<dbReference type="Pfam" id="PF16800">
    <property type="entry name" value="Endopep_inhib"/>
    <property type="match status" value="1"/>
</dbReference>
<gene>
    <name evidence="2" type="ORF">BSK56_05070</name>
</gene>
<feature type="chain" id="PRO_5046168674" description="IseA DL-endopeptidase inhibitor" evidence="1">
    <location>
        <begin position="26"/>
        <end position="200"/>
    </location>
</feature>
<name>A0ABX3HMY1_PAEBO</name>
<evidence type="ECO:0008006" key="4">
    <source>
        <dbReference type="Google" id="ProtNLM"/>
    </source>
</evidence>
<feature type="signal peptide" evidence="1">
    <location>
        <begin position="1"/>
        <end position="25"/>
    </location>
</feature>
<keyword evidence="1" id="KW-0732">Signal</keyword>
<organism evidence="2 3">
    <name type="scientific">Paenibacillus borealis</name>
    <dbReference type="NCBI Taxonomy" id="160799"/>
    <lineage>
        <taxon>Bacteria</taxon>
        <taxon>Bacillati</taxon>
        <taxon>Bacillota</taxon>
        <taxon>Bacilli</taxon>
        <taxon>Bacillales</taxon>
        <taxon>Paenibacillaceae</taxon>
        <taxon>Paenibacillus</taxon>
    </lineage>
</organism>
<evidence type="ECO:0000256" key="1">
    <source>
        <dbReference type="SAM" id="SignalP"/>
    </source>
</evidence>
<evidence type="ECO:0000313" key="3">
    <source>
        <dbReference type="Proteomes" id="UP000187412"/>
    </source>
</evidence>
<dbReference type="Gene3D" id="3.10.450.420">
    <property type="match status" value="1"/>
</dbReference>
<protein>
    <recommendedName>
        <fullName evidence="4">IseA DL-endopeptidase inhibitor</fullName>
    </recommendedName>
</protein>
<reference evidence="2 3" key="1">
    <citation type="submission" date="2016-10" db="EMBL/GenBank/DDBJ databases">
        <title>Paenibacillus species isolates.</title>
        <authorList>
            <person name="Beno S.M."/>
        </authorList>
    </citation>
    <scope>NUCLEOTIDE SEQUENCE [LARGE SCALE GENOMIC DNA]</scope>
    <source>
        <strain evidence="2 3">FSL H7-0744</strain>
    </source>
</reference>
<evidence type="ECO:0000313" key="2">
    <source>
        <dbReference type="EMBL" id="OMD51247.1"/>
    </source>
</evidence>
<dbReference type="Proteomes" id="UP000187412">
    <property type="component" value="Unassembled WGS sequence"/>
</dbReference>
<dbReference type="InterPro" id="IPR031841">
    <property type="entry name" value="Endopep_inhib"/>
</dbReference>
<dbReference type="EMBL" id="MPTB01000005">
    <property type="protein sequence ID" value="OMD51247.1"/>
    <property type="molecule type" value="Genomic_DNA"/>
</dbReference>
<comment type="caution">
    <text evidence="2">The sequence shown here is derived from an EMBL/GenBank/DDBJ whole genome shotgun (WGS) entry which is preliminary data.</text>
</comment>